<dbReference type="PANTHER" id="PTHR43464">
    <property type="entry name" value="METHYLTRANSFERASE"/>
    <property type="match status" value="1"/>
</dbReference>
<keyword evidence="1 6" id="KW-0489">Methyltransferase</keyword>
<evidence type="ECO:0000256" key="3">
    <source>
        <dbReference type="ARBA" id="ARBA00022691"/>
    </source>
</evidence>
<dbReference type="SUPFAM" id="SSF53335">
    <property type="entry name" value="S-adenosyl-L-methionine-dependent methyltransferases"/>
    <property type="match status" value="1"/>
</dbReference>
<dbReference type="Gene3D" id="3.40.50.150">
    <property type="entry name" value="Vaccinia Virus protein VP39"/>
    <property type="match status" value="1"/>
</dbReference>
<dbReference type="EMBL" id="JAGGLR010000021">
    <property type="protein sequence ID" value="MBP2065838.1"/>
    <property type="molecule type" value="Genomic_DNA"/>
</dbReference>
<dbReference type="RefSeq" id="WP_381155688.1">
    <property type="nucleotide sequence ID" value="NZ_CP136563.1"/>
</dbReference>
<accession>A0A060ZXR1</accession>
<reference evidence="5" key="1">
    <citation type="submission" date="2014-05" db="EMBL/GenBank/DDBJ databases">
        <authorList>
            <person name="Horn Fabian"/>
        </authorList>
    </citation>
    <scope>NUCLEOTIDE SEQUENCE</scope>
</reference>
<dbReference type="InterPro" id="IPR041698">
    <property type="entry name" value="Methyltransf_25"/>
</dbReference>
<dbReference type="CDD" id="cd02440">
    <property type="entry name" value="AdoMet_MTases"/>
    <property type="match status" value="1"/>
</dbReference>
<dbReference type="Proteomes" id="UP000756710">
    <property type="component" value="Unassembled WGS sequence"/>
</dbReference>
<evidence type="ECO:0000313" key="6">
    <source>
        <dbReference type="EMBL" id="MBP2065838.1"/>
    </source>
</evidence>
<organism evidence="5">
    <name type="scientific">Streptomyces iranensis</name>
    <dbReference type="NCBI Taxonomy" id="576784"/>
    <lineage>
        <taxon>Bacteria</taxon>
        <taxon>Bacillati</taxon>
        <taxon>Actinomycetota</taxon>
        <taxon>Actinomycetes</taxon>
        <taxon>Kitasatosporales</taxon>
        <taxon>Streptomycetaceae</taxon>
        <taxon>Streptomyces</taxon>
        <taxon>Streptomyces violaceusniger group</taxon>
    </lineage>
</organism>
<reference evidence="6 7" key="2">
    <citation type="submission" date="2021-03" db="EMBL/GenBank/DDBJ databases">
        <title>Genomic Encyclopedia of Type Strains, Phase IV (KMG-IV): sequencing the most valuable type-strain genomes for metagenomic binning, comparative biology and taxonomic classification.</title>
        <authorList>
            <person name="Goeker M."/>
        </authorList>
    </citation>
    <scope>NUCLEOTIDE SEQUENCE [LARGE SCALE GENOMIC DNA]</scope>
    <source>
        <strain evidence="6 7">DSM 41954</strain>
    </source>
</reference>
<proteinExistence type="predicted"/>
<evidence type="ECO:0000313" key="7">
    <source>
        <dbReference type="Proteomes" id="UP000756710"/>
    </source>
</evidence>
<dbReference type="InterPro" id="IPR029063">
    <property type="entry name" value="SAM-dependent_MTases_sf"/>
</dbReference>
<dbReference type="GO" id="GO:0032259">
    <property type="term" value="P:methylation"/>
    <property type="evidence" value="ECO:0007669"/>
    <property type="project" value="UniProtKB-KW"/>
</dbReference>
<protein>
    <submittedName>
        <fullName evidence="6">SAM-dependent methyltransferase</fullName>
    </submittedName>
</protein>
<dbReference type="HOGENOM" id="CLU_092062_0_0_11"/>
<dbReference type="AlphaFoldDB" id="A0A060ZXR1"/>
<feature type="domain" description="Methyltransferase" evidence="4">
    <location>
        <begin position="45"/>
        <end position="137"/>
    </location>
</feature>
<dbReference type="Pfam" id="PF13649">
    <property type="entry name" value="Methyltransf_25"/>
    <property type="match status" value="1"/>
</dbReference>
<sequence length="207" mass="22410">MGSRPASAMGYGDDAEERARQYEAVAFETVHDDFLPWLPADPGRVVDIGAGSGRDAAALSARGHQVVAVEPIPELRDVAERLHADAAIEWVDDALPALSGLRGRFDLILLSAVWMHLDEQERSEGMRRLAELVSPRGCVAMSLRHGPVPAGRRMFEVSAAETIALADRFGLSPVHHGEKPDVLGRAGVRWSALVFRAEADTDRGEGE</sequence>
<evidence type="ECO:0000313" key="5">
    <source>
        <dbReference type="EMBL" id="CDR08218.1"/>
    </source>
</evidence>
<dbReference type="EMBL" id="LK022848">
    <property type="protein sequence ID" value="CDR08218.1"/>
    <property type="molecule type" value="Genomic_DNA"/>
</dbReference>
<dbReference type="PANTHER" id="PTHR43464:SF19">
    <property type="entry name" value="UBIQUINONE BIOSYNTHESIS O-METHYLTRANSFERASE, MITOCHONDRIAL"/>
    <property type="match status" value="1"/>
</dbReference>
<evidence type="ECO:0000259" key="4">
    <source>
        <dbReference type="Pfam" id="PF13649"/>
    </source>
</evidence>
<dbReference type="GO" id="GO:0008168">
    <property type="term" value="F:methyltransferase activity"/>
    <property type="evidence" value="ECO:0007669"/>
    <property type="project" value="UniProtKB-KW"/>
</dbReference>
<name>A0A060ZXR1_9ACTN</name>
<keyword evidence="3" id="KW-0949">S-adenosyl-L-methionine</keyword>
<gene>
    <name evidence="6" type="ORF">J2Z30_006880</name>
    <name evidence="5" type="ORF">SIRAN4899</name>
</gene>
<keyword evidence="7" id="KW-1185">Reference proteome</keyword>
<keyword evidence="2" id="KW-0808">Transferase</keyword>
<evidence type="ECO:0000256" key="1">
    <source>
        <dbReference type="ARBA" id="ARBA00022603"/>
    </source>
</evidence>
<evidence type="ECO:0000256" key="2">
    <source>
        <dbReference type="ARBA" id="ARBA00022679"/>
    </source>
</evidence>